<evidence type="ECO:0000313" key="7">
    <source>
        <dbReference type="Proteomes" id="UP001230426"/>
    </source>
</evidence>
<sequence>MTTSYKVKFWGIRANTRSEGTGKKPRIVSHTVRWTVGNRERSSTFKTKGLAESFLSSLRQAAKNGEAFDLESGLPSSMGKAKDARTWYAFAVTYVHAWWPHAAAKTREGMTDALANVTPVLMRDLPGRPDEEVIRRALREFSFLPEDRRPEPSPEIVRAVRWLEAASLPLSALEEAKHTRAALEALALLLDGKAAATSTYRRKRAVFHHVLEYAVELEELSANPLHKVKLRKIKSNGEIDRRSVVNPAQARELLTAVTYVGRSRGLMLAAMFACMYFGGLRPAEAAGLRKKDCQLPATGWGLLTLEKTMPQSNKRFTDSGEAHDDRGLKHRHTKETREVPIPPELVTILCEHIDKHGVGEDGRLFRTRTGGLISGSAYAKVWKEARTYAFTPDQVALPLATRPYDLRHAAVSLWLNAGVHAPEAAERAGHGVDVMLKVYAKCIDGQRDVANQRILDALAA</sequence>
<gene>
    <name evidence="6" type="ORF">J2S55_005312</name>
</gene>
<evidence type="ECO:0000313" key="6">
    <source>
        <dbReference type="EMBL" id="MDP9866046.1"/>
    </source>
</evidence>
<name>A0ABT9RB12_9ACTN</name>
<dbReference type="PANTHER" id="PTHR30349">
    <property type="entry name" value="PHAGE INTEGRASE-RELATED"/>
    <property type="match status" value="1"/>
</dbReference>
<accession>A0ABT9RB12</accession>
<evidence type="ECO:0000259" key="5">
    <source>
        <dbReference type="PROSITE" id="PS51898"/>
    </source>
</evidence>
<reference evidence="6 7" key="1">
    <citation type="submission" date="2023-07" db="EMBL/GenBank/DDBJ databases">
        <title>Sequencing the genomes of 1000 actinobacteria strains.</title>
        <authorList>
            <person name="Klenk H.-P."/>
        </authorList>
    </citation>
    <scope>NUCLEOTIDE SEQUENCE [LARGE SCALE GENOMIC DNA]</scope>
    <source>
        <strain evidence="6 7">DSM 44109</strain>
    </source>
</reference>
<keyword evidence="3" id="KW-0233">DNA recombination</keyword>
<dbReference type="PANTHER" id="PTHR30349:SF64">
    <property type="entry name" value="PROPHAGE INTEGRASE INTD-RELATED"/>
    <property type="match status" value="1"/>
</dbReference>
<evidence type="ECO:0000256" key="4">
    <source>
        <dbReference type="SAM" id="MobiDB-lite"/>
    </source>
</evidence>
<organism evidence="6 7">
    <name type="scientific">Streptosporangium brasiliense</name>
    <dbReference type="NCBI Taxonomy" id="47480"/>
    <lineage>
        <taxon>Bacteria</taxon>
        <taxon>Bacillati</taxon>
        <taxon>Actinomycetota</taxon>
        <taxon>Actinomycetes</taxon>
        <taxon>Streptosporangiales</taxon>
        <taxon>Streptosporangiaceae</taxon>
        <taxon>Streptosporangium</taxon>
    </lineage>
</organism>
<protein>
    <submittedName>
        <fullName evidence="6">Integrase</fullName>
    </submittedName>
</protein>
<dbReference type="EMBL" id="JAUSRB010000002">
    <property type="protein sequence ID" value="MDP9866046.1"/>
    <property type="molecule type" value="Genomic_DNA"/>
</dbReference>
<evidence type="ECO:0000256" key="1">
    <source>
        <dbReference type="ARBA" id="ARBA00008857"/>
    </source>
</evidence>
<comment type="similarity">
    <text evidence="1">Belongs to the 'phage' integrase family.</text>
</comment>
<dbReference type="PROSITE" id="PS51898">
    <property type="entry name" value="TYR_RECOMBINASE"/>
    <property type="match status" value="1"/>
</dbReference>
<dbReference type="SUPFAM" id="SSF56349">
    <property type="entry name" value="DNA breaking-rejoining enzymes"/>
    <property type="match status" value="1"/>
</dbReference>
<dbReference type="Proteomes" id="UP001230426">
    <property type="component" value="Unassembled WGS sequence"/>
</dbReference>
<feature type="compositionally biased region" description="Basic and acidic residues" evidence="4">
    <location>
        <begin position="315"/>
        <end position="327"/>
    </location>
</feature>
<keyword evidence="7" id="KW-1185">Reference proteome</keyword>
<proteinExistence type="inferred from homology"/>
<dbReference type="RefSeq" id="WP_306866121.1">
    <property type="nucleotide sequence ID" value="NZ_JAUSRB010000002.1"/>
</dbReference>
<dbReference type="InterPro" id="IPR002104">
    <property type="entry name" value="Integrase_catalytic"/>
</dbReference>
<dbReference type="Gene3D" id="1.10.150.130">
    <property type="match status" value="1"/>
</dbReference>
<evidence type="ECO:0000256" key="2">
    <source>
        <dbReference type="ARBA" id="ARBA00023125"/>
    </source>
</evidence>
<dbReference type="Pfam" id="PF00589">
    <property type="entry name" value="Phage_integrase"/>
    <property type="match status" value="1"/>
</dbReference>
<feature type="domain" description="Tyr recombinase" evidence="5">
    <location>
        <begin position="240"/>
        <end position="453"/>
    </location>
</feature>
<feature type="region of interest" description="Disordered" evidence="4">
    <location>
        <begin position="313"/>
        <end position="334"/>
    </location>
</feature>
<dbReference type="InterPro" id="IPR010998">
    <property type="entry name" value="Integrase_recombinase_N"/>
</dbReference>
<evidence type="ECO:0000256" key="3">
    <source>
        <dbReference type="ARBA" id="ARBA00023172"/>
    </source>
</evidence>
<dbReference type="InterPro" id="IPR050090">
    <property type="entry name" value="Tyrosine_recombinase_XerCD"/>
</dbReference>
<dbReference type="InterPro" id="IPR013762">
    <property type="entry name" value="Integrase-like_cat_sf"/>
</dbReference>
<dbReference type="Gene3D" id="1.10.443.10">
    <property type="entry name" value="Intergrase catalytic core"/>
    <property type="match status" value="1"/>
</dbReference>
<keyword evidence="2" id="KW-0238">DNA-binding</keyword>
<dbReference type="InterPro" id="IPR011010">
    <property type="entry name" value="DNA_brk_join_enz"/>
</dbReference>
<comment type="caution">
    <text evidence="6">The sequence shown here is derived from an EMBL/GenBank/DDBJ whole genome shotgun (WGS) entry which is preliminary data.</text>
</comment>